<dbReference type="Proteomes" id="UP000054776">
    <property type="component" value="Unassembled WGS sequence"/>
</dbReference>
<gene>
    <name evidence="1" type="ORF">T01_3906</name>
</gene>
<protein>
    <submittedName>
        <fullName evidence="1">Uncharacterized protein</fullName>
    </submittedName>
</protein>
<reference evidence="1 2" key="1">
    <citation type="submission" date="2015-01" db="EMBL/GenBank/DDBJ databases">
        <title>Evolution of Trichinella species and genotypes.</title>
        <authorList>
            <person name="Korhonen P.K."/>
            <person name="Edoardo P."/>
            <person name="Giuseppe L.R."/>
            <person name="Gasser R.B."/>
        </authorList>
    </citation>
    <scope>NUCLEOTIDE SEQUENCE [LARGE SCALE GENOMIC DNA]</scope>
    <source>
        <strain evidence="1">ISS3</strain>
    </source>
</reference>
<accession>A0A0V0YX24</accession>
<evidence type="ECO:0000313" key="1">
    <source>
        <dbReference type="EMBL" id="KRY04736.1"/>
    </source>
</evidence>
<keyword evidence="2" id="KW-1185">Reference proteome</keyword>
<dbReference type="InParanoid" id="A0A0V0YX24"/>
<organism evidence="1 2">
    <name type="scientific">Trichinella spiralis</name>
    <name type="common">Trichina worm</name>
    <dbReference type="NCBI Taxonomy" id="6334"/>
    <lineage>
        <taxon>Eukaryota</taxon>
        <taxon>Metazoa</taxon>
        <taxon>Ecdysozoa</taxon>
        <taxon>Nematoda</taxon>
        <taxon>Enoplea</taxon>
        <taxon>Dorylaimia</taxon>
        <taxon>Trichinellida</taxon>
        <taxon>Trichinellidae</taxon>
        <taxon>Trichinella</taxon>
    </lineage>
</organism>
<comment type="caution">
    <text evidence="1">The sequence shown here is derived from an EMBL/GenBank/DDBJ whole genome shotgun (WGS) entry which is preliminary data.</text>
</comment>
<dbReference type="EMBL" id="JYDH01004101">
    <property type="protein sequence ID" value="KRY04736.1"/>
    <property type="molecule type" value="Genomic_DNA"/>
</dbReference>
<evidence type="ECO:0000313" key="2">
    <source>
        <dbReference type="Proteomes" id="UP000054776"/>
    </source>
</evidence>
<dbReference type="OrthoDB" id="10357965at2759"/>
<dbReference type="AlphaFoldDB" id="A0A0V0YX24"/>
<name>A0A0V0YX24_TRISP</name>
<proteinExistence type="predicted"/>
<sequence length="35" mass="4210">MRMKILAAHERPIYAPWLLTRFCLVKSFRNATDIF</sequence>